<evidence type="ECO:0000256" key="5">
    <source>
        <dbReference type="SAM" id="Phobius"/>
    </source>
</evidence>
<dbReference type="InterPro" id="IPR036719">
    <property type="entry name" value="Neuro-gated_channel_TM_sf"/>
</dbReference>
<dbReference type="InterPro" id="IPR006029">
    <property type="entry name" value="Neurotrans-gated_channel_TM"/>
</dbReference>
<evidence type="ECO:0000256" key="1">
    <source>
        <dbReference type="ARBA" id="ARBA00004141"/>
    </source>
</evidence>
<evidence type="ECO:0000313" key="8">
    <source>
        <dbReference type="EMBL" id="VDI38069.1"/>
    </source>
</evidence>
<dbReference type="SUPFAM" id="SSF63712">
    <property type="entry name" value="Nicotinic receptor ligand binding domain-like"/>
    <property type="match status" value="1"/>
</dbReference>
<dbReference type="InterPro" id="IPR006202">
    <property type="entry name" value="Neur_chan_lig-bd"/>
</dbReference>
<dbReference type="CDD" id="cd18989">
    <property type="entry name" value="LGIC_ECD_cation"/>
    <property type="match status" value="1"/>
</dbReference>
<feature type="domain" description="Neurotransmitter-gated ion-channel transmembrane" evidence="7">
    <location>
        <begin position="239"/>
        <end position="324"/>
    </location>
</feature>
<dbReference type="InterPro" id="IPR038050">
    <property type="entry name" value="Neuro_actylchol_rec"/>
</dbReference>
<feature type="non-terminal residue" evidence="8">
    <location>
        <position position="448"/>
    </location>
</feature>
<dbReference type="PRINTS" id="PR00252">
    <property type="entry name" value="NRIONCHANNEL"/>
</dbReference>
<dbReference type="AlphaFoldDB" id="A0A8B6ESN7"/>
<dbReference type="GO" id="GO:0004888">
    <property type="term" value="F:transmembrane signaling receptor activity"/>
    <property type="evidence" value="ECO:0007669"/>
    <property type="project" value="InterPro"/>
</dbReference>
<dbReference type="Pfam" id="PF02931">
    <property type="entry name" value="Neur_chan_LBD"/>
    <property type="match status" value="1"/>
</dbReference>
<dbReference type="PANTHER" id="PTHR18945">
    <property type="entry name" value="NEUROTRANSMITTER GATED ION CHANNEL"/>
    <property type="match status" value="1"/>
</dbReference>
<protein>
    <submittedName>
        <fullName evidence="8">Uncharacterized protein</fullName>
    </submittedName>
</protein>
<dbReference type="EMBL" id="UYJE01005533">
    <property type="protein sequence ID" value="VDI38069.1"/>
    <property type="molecule type" value="Genomic_DNA"/>
</dbReference>
<evidence type="ECO:0000259" key="6">
    <source>
        <dbReference type="Pfam" id="PF02931"/>
    </source>
</evidence>
<comment type="subcellular location">
    <subcellularLocation>
        <location evidence="1">Membrane</location>
        <topology evidence="1">Multi-pass membrane protein</topology>
    </subcellularLocation>
</comment>
<proteinExistence type="predicted"/>
<keyword evidence="9" id="KW-1185">Reference proteome</keyword>
<dbReference type="Gene3D" id="1.20.58.390">
    <property type="entry name" value="Neurotransmitter-gated ion-channel transmembrane domain"/>
    <property type="match status" value="1"/>
</dbReference>
<feature type="domain" description="Neurotransmitter-gated ion-channel ligand-binding" evidence="6">
    <location>
        <begin position="37"/>
        <end position="220"/>
    </location>
</feature>
<organism evidence="8 9">
    <name type="scientific">Mytilus galloprovincialis</name>
    <name type="common">Mediterranean mussel</name>
    <dbReference type="NCBI Taxonomy" id="29158"/>
    <lineage>
        <taxon>Eukaryota</taxon>
        <taxon>Metazoa</taxon>
        <taxon>Spiralia</taxon>
        <taxon>Lophotrochozoa</taxon>
        <taxon>Mollusca</taxon>
        <taxon>Bivalvia</taxon>
        <taxon>Autobranchia</taxon>
        <taxon>Pteriomorphia</taxon>
        <taxon>Mytilida</taxon>
        <taxon>Mytiloidea</taxon>
        <taxon>Mytilidae</taxon>
        <taxon>Mytilinae</taxon>
        <taxon>Mytilus</taxon>
    </lineage>
</organism>
<feature type="transmembrane region" description="Helical" evidence="5">
    <location>
        <begin position="264"/>
        <end position="286"/>
    </location>
</feature>
<feature type="transmembrane region" description="Helical" evidence="5">
    <location>
        <begin position="298"/>
        <end position="319"/>
    </location>
</feature>
<evidence type="ECO:0000256" key="3">
    <source>
        <dbReference type="ARBA" id="ARBA00022989"/>
    </source>
</evidence>
<evidence type="ECO:0000313" key="9">
    <source>
        <dbReference type="Proteomes" id="UP000596742"/>
    </source>
</evidence>
<evidence type="ECO:0000256" key="4">
    <source>
        <dbReference type="ARBA" id="ARBA00023136"/>
    </source>
</evidence>
<gene>
    <name evidence="8" type="ORF">MGAL_10B041495</name>
</gene>
<dbReference type="Gene3D" id="2.70.170.10">
    <property type="entry name" value="Neurotransmitter-gated ion-channel ligand-binding domain"/>
    <property type="match status" value="1"/>
</dbReference>
<dbReference type="Pfam" id="PF02932">
    <property type="entry name" value="Neur_chan_memb"/>
    <property type="match status" value="1"/>
</dbReference>
<keyword evidence="2 5" id="KW-0812">Transmembrane</keyword>
<feature type="transmembrane region" description="Helical" evidence="5">
    <location>
        <begin position="235"/>
        <end position="258"/>
    </location>
</feature>
<name>A0A8B6ESN7_MYTGA</name>
<dbReference type="InterPro" id="IPR036734">
    <property type="entry name" value="Neur_chan_lig-bd_sf"/>
</dbReference>
<reference evidence="8" key="1">
    <citation type="submission" date="2018-11" db="EMBL/GenBank/DDBJ databases">
        <authorList>
            <person name="Alioto T."/>
            <person name="Alioto T."/>
        </authorList>
    </citation>
    <scope>NUCLEOTIDE SEQUENCE</scope>
</reference>
<dbReference type="InterPro" id="IPR006201">
    <property type="entry name" value="Neur_channel"/>
</dbReference>
<dbReference type="GO" id="GO:0005230">
    <property type="term" value="F:extracellular ligand-gated monoatomic ion channel activity"/>
    <property type="evidence" value="ECO:0007669"/>
    <property type="project" value="InterPro"/>
</dbReference>
<comment type="caution">
    <text evidence="8">The sequence shown here is derived from an EMBL/GenBank/DDBJ whole genome shotgun (WGS) entry which is preliminary data.</text>
</comment>
<dbReference type="SUPFAM" id="SSF90112">
    <property type="entry name" value="Neurotransmitter-gated ion-channel transmembrane pore"/>
    <property type="match status" value="1"/>
</dbReference>
<sequence length="448" mass="51308">MHCEIKTRHGNRKQHVNLNKKQCLQNVNPEIVLRSALFNESKYNAQVIPRRNVTDTVQISLKWNFVRLKDLSDKEARLTQTITVELKWKDEFLVWDPSLYDGISYFTATGREVWTPEFLIYNRLESSFLSDGLQAEQVLVQNDGTILALPFGELSTICSANTELFPADCQKCSIALGSTGVSQQQMFVWDDNVATIGYDKNKDDHAFWKITNVENTSFPSFLKLEIYLKRLPAHYIYNIVFPASALSILAVLSFFIPIDEGERLSFGITIFLSFMVLMLQVSSVLPENSKSITAVGKYFLQITCSSLIVIFSSVVLSYFERKSDIDKCTCRLNSVHPKLHGGVCKNEHKIAFEEQQNCTDHITTGIKEQSDKTMDRFKMWGYRKLMRYFRPIKLFGWKQVDSSKKQTMLTSVVLCIIFIFVDRSFSIEAKEICTNDGSASIMETLLKL</sequence>
<keyword evidence="4 5" id="KW-0472">Membrane</keyword>
<dbReference type="OrthoDB" id="6097036at2759"/>
<dbReference type="Proteomes" id="UP000596742">
    <property type="component" value="Unassembled WGS sequence"/>
</dbReference>
<dbReference type="GO" id="GO:0016020">
    <property type="term" value="C:membrane"/>
    <property type="evidence" value="ECO:0007669"/>
    <property type="project" value="UniProtKB-SubCell"/>
</dbReference>
<evidence type="ECO:0000259" key="7">
    <source>
        <dbReference type="Pfam" id="PF02932"/>
    </source>
</evidence>
<dbReference type="CDD" id="cd19051">
    <property type="entry name" value="LGIC_TM_cation"/>
    <property type="match status" value="1"/>
</dbReference>
<evidence type="ECO:0000256" key="2">
    <source>
        <dbReference type="ARBA" id="ARBA00022692"/>
    </source>
</evidence>
<keyword evidence="3 5" id="KW-1133">Transmembrane helix</keyword>
<accession>A0A8B6ESN7</accession>